<evidence type="ECO:0000256" key="3">
    <source>
        <dbReference type="ARBA" id="ARBA00022777"/>
    </source>
</evidence>
<evidence type="ECO:0000313" key="8">
    <source>
        <dbReference type="Proteomes" id="UP000292781"/>
    </source>
</evidence>
<accession>A0A4Q9VKC7</accession>
<dbReference type="Pfam" id="PF02782">
    <property type="entry name" value="FGGY_C"/>
    <property type="match status" value="1"/>
</dbReference>
<dbReference type="Gene3D" id="3.30.420.40">
    <property type="match status" value="1"/>
</dbReference>
<comment type="caution">
    <text evidence="7">The sequence shown here is derived from an EMBL/GenBank/DDBJ whole genome shotgun (WGS) entry which is preliminary data.</text>
</comment>
<reference evidence="7 8" key="1">
    <citation type="submission" date="2019-02" db="EMBL/GenBank/DDBJ databases">
        <title>Siculibacillus lacustris gen. nov., sp. nov., a new rosette-forming bacterium isolated from a freshwater crater lake (Lake St. Ana, Romania).</title>
        <authorList>
            <person name="Felfoldi T."/>
            <person name="Marton Z."/>
            <person name="Szabo A."/>
            <person name="Mentes A."/>
            <person name="Boka K."/>
            <person name="Marialigeti K."/>
            <person name="Mathe I."/>
            <person name="Koncz M."/>
            <person name="Schumann P."/>
            <person name="Toth E."/>
        </authorList>
    </citation>
    <scope>NUCLEOTIDE SEQUENCE [LARGE SCALE GENOMIC DNA]</scope>
    <source>
        <strain evidence="7 8">SA-279</strain>
    </source>
</reference>
<dbReference type="InterPro" id="IPR000577">
    <property type="entry name" value="Carb_kinase_FGGY"/>
</dbReference>
<feature type="region of interest" description="Disordered" evidence="4">
    <location>
        <begin position="362"/>
        <end position="383"/>
    </location>
</feature>
<feature type="domain" description="Carbohydrate kinase FGGY N-terminal" evidence="5">
    <location>
        <begin position="9"/>
        <end position="257"/>
    </location>
</feature>
<evidence type="ECO:0000256" key="2">
    <source>
        <dbReference type="ARBA" id="ARBA00022679"/>
    </source>
</evidence>
<evidence type="ECO:0000313" key="7">
    <source>
        <dbReference type="EMBL" id="TBW35823.1"/>
    </source>
</evidence>
<keyword evidence="2" id="KW-0808">Transferase</keyword>
<keyword evidence="3 7" id="KW-0418">Kinase</keyword>
<dbReference type="GO" id="GO:0005737">
    <property type="term" value="C:cytoplasm"/>
    <property type="evidence" value="ECO:0007669"/>
    <property type="project" value="TreeGrafter"/>
</dbReference>
<dbReference type="GO" id="GO:0019150">
    <property type="term" value="F:D-ribulokinase activity"/>
    <property type="evidence" value="ECO:0007669"/>
    <property type="project" value="TreeGrafter"/>
</dbReference>
<dbReference type="Gene3D" id="1.20.58.2240">
    <property type="match status" value="1"/>
</dbReference>
<gene>
    <name evidence="7" type="ORF">EYW49_15635</name>
</gene>
<comment type="similarity">
    <text evidence="1">Belongs to the FGGY kinase family.</text>
</comment>
<dbReference type="CDD" id="cd07782">
    <property type="entry name" value="ASKHA_NBD_FGGY_D-RBK"/>
    <property type="match status" value="1"/>
</dbReference>
<evidence type="ECO:0000256" key="4">
    <source>
        <dbReference type="SAM" id="MobiDB-lite"/>
    </source>
</evidence>
<evidence type="ECO:0000259" key="5">
    <source>
        <dbReference type="Pfam" id="PF00370"/>
    </source>
</evidence>
<proteinExistence type="inferred from homology"/>
<name>A0A4Q9VKC7_9HYPH</name>
<dbReference type="GO" id="GO:0019321">
    <property type="term" value="P:pentose metabolic process"/>
    <property type="evidence" value="ECO:0007669"/>
    <property type="project" value="TreeGrafter"/>
</dbReference>
<dbReference type="OrthoDB" id="9805576at2"/>
<dbReference type="InterPro" id="IPR018485">
    <property type="entry name" value="FGGY_C"/>
</dbReference>
<feature type="domain" description="Carbohydrate kinase FGGY C-terminal" evidence="6">
    <location>
        <begin position="271"/>
        <end position="476"/>
    </location>
</feature>
<protein>
    <submittedName>
        <fullName evidence="7">Sugar kinase</fullName>
    </submittedName>
</protein>
<dbReference type="InterPro" id="IPR006003">
    <property type="entry name" value="FGGY_RbtK-like"/>
</dbReference>
<dbReference type="Pfam" id="PF00370">
    <property type="entry name" value="FGGY_N"/>
    <property type="match status" value="1"/>
</dbReference>
<dbReference type="PIRSF" id="PIRSF000538">
    <property type="entry name" value="GlpK"/>
    <property type="match status" value="1"/>
</dbReference>
<dbReference type="RefSeq" id="WP_131310524.1">
    <property type="nucleotide sequence ID" value="NZ_SJFN01000024.1"/>
</dbReference>
<dbReference type="SUPFAM" id="SSF53067">
    <property type="entry name" value="Actin-like ATPase domain"/>
    <property type="match status" value="2"/>
</dbReference>
<dbReference type="PANTHER" id="PTHR43435:SF4">
    <property type="entry name" value="FGGY CARBOHYDRATE KINASE DOMAIN-CONTAINING PROTEIN"/>
    <property type="match status" value="1"/>
</dbReference>
<dbReference type="PANTHER" id="PTHR43435">
    <property type="entry name" value="RIBULOKINASE"/>
    <property type="match status" value="1"/>
</dbReference>
<evidence type="ECO:0000256" key="1">
    <source>
        <dbReference type="ARBA" id="ARBA00009156"/>
    </source>
</evidence>
<organism evidence="7 8">
    <name type="scientific">Siculibacillus lacustris</name>
    <dbReference type="NCBI Taxonomy" id="1549641"/>
    <lineage>
        <taxon>Bacteria</taxon>
        <taxon>Pseudomonadati</taxon>
        <taxon>Pseudomonadota</taxon>
        <taxon>Alphaproteobacteria</taxon>
        <taxon>Hyphomicrobiales</taxon>
        <taxon>Ancalomicrobiaceae</taxon>
        <taxon>Siculibacillus</taxon>
    </lineage>
</organism>
<dbReference type="AlphaFoldDB" id="A0A4Q9VKC7"/>
<dbReference type="InterPro" id="IPR043129">
    <property type="entry name" value="ATPase_NBD"/>
</dbReference>
<evidence type="ECO:0000259" key="6">
    <source>
        <dbReference type="Pfam" id="PF02782"/>
    </source>
</evidence>
<dbReference type="EMBL" id="SJFN01000024">
    <property type="protein sequence ID" value="TBW35823.1"/>
    <property type="molecule type" value="Genomic_DNA"/>
</dbReference>
<dbReference type="NCBIfam" id="TIGR01315">
    <property type="entry name" value="5C_CHO_kinase"/>
    <property type="match status" value="1"/>
</dbReference>
<sequence>METLGTPLFVGIDIGSASVRAGLYDPTGRRLAFHVGPILQFRPRAGFVEQSSADIWANACAAVRGALAEAGVDGARVAAIGVDATCSLVAVGDDGPISVSEAGEPDHDVIMWMDHRAGDETAAINATDDPALAYVGGEVSIEMELPKVLWLKRHFPARHAKVRRYHDLADHIVWRATGADVASVCTLGCKWNWLAHERRFPLAMLAAVGLDDLPGKVPAEVLPLGSVAGGLSAAAAAEMGLTPGIAVATGIIDAHAGGLALVGATPQGTLALIGGTSNCHMVVARDPVMVPGVWGPYFGAMLPGWWLNEGGQSAAGALLDWTIRQSSAYPDVAARAAAEDRNIHAVLGELVAALEAREPRPTRDLHVLPDHHGNRSPRADPEARGSLVGLTLEEGPDALARLYLATIQALAYGTRHILEAMNAAGHRIDRLVMCGGGTKNPLLLREHADAVGCDIHLVEDEDAVTLGAGLLAAVAAGHFPDIPAAAAAMVRPGATIVADPAARAFHDAKYQVFLELYDQQKRCRDLMDEQCRPKGDCRC</sequence>
<dbReference type="Proteomes" id="UP000292781">
    <property type="component" value="Unassembled WGS sequence"/>
</dbReference>
<keyword evidence="8" id="KW-1185">Reference proteome</keyword>
<dbReference type="InterPro" id="IPR018484">
    <property type="entry name" value="FGGY_N"/>
</dbReference>